<dbReference type="EMBL" id="UINC01001261">
    <property type="protein sequence ID" value="SUZ75959.1"/>
    <property type="molecule type" value="Genomic_DNA"/>
</dbReference>
<dbReference type="SUPFAM" id="SSF53649">
    <property type="entry name" value="Alkaline phosphatase-like"/>
    <property type="match status" value="1"/>
</dbReference>
<proteinExistence type="predicted"/>
<dbReference type="PANTHER" id="PTHR10151">
    <property type="entry name" value="ECTONUCLEOTIDE PYROPHOSPHATASE/PHOSPHODIESTERASE"/>
    <property type="match status" value="1"/>
</dbReference>
<reference evidence="1" key="1">
    <citation type="submission" date="2018-05" db="EMBL/GenBank/DDBJ databases">
        <authorList>
            <person name="Lanie J.A."/>
            <person name="Ng W.-L."/>
            <person name="Kazmierczak K.M."/>
            <person name="Andrzejewski T.M."/>
            <person name="Davidsen T.M."/>
            <person name="Wayne K.J."/>
            <person name="Tettelin H."/>
            <person name="Glass J.I."/>
            <person name="Rusch D."/>
            <person name="Podicherti R."/>
            <person name="Tsui H.-C.T."/>
            <person name="Winkler M.E."/>
        </authorList>
    </citation>
    <scope>NUCLEOTIDE SEQUENCE</scope>
</reference>
<dbReference type="InterPro" id="IPR002591">
    <property type="entry name" value="Phosphodiest/P_Trfase"/>
</dbReference>
<accession>A0A381QC29</accession>
<gene>
    <name evidence="1" type="ORF">METZ01_LOCUS28813</name>
</gene>
<dbReference type="PANTHER" id="PTHR10151:SF120">
    <property type="entry name" value="BIS(5'-ADENOSYL)-TRIPHOSPHATASE"/>
    <property type="match status" value="1"/>
</dbReference>
<name>A0A381QC29_9ZZZZ</name>
<dbReference type="AlphaFoldDB" id="A0A381QC29"/>
<evidence type="ECO:0000313" key="1">
    <source>
        <dbReference type="EMBL" id="SUZ75959.1"/>
    </source>
</evidence>
<dbReference type="InterPro" id="IPR017850">
    <property type="entry name" value="Alkaline_phosphatase_core_sf"/>
</dbReference>
<dbReference type="GO" id="GO:0016787">
    <property type="term" value="F:hydrolase activity"/>
    <property type="evidence" value="ECO:0007669"/>
    <property type="project" value="UniProtKB-ARBA"/>
</dbReference>
<dbReference type="Pfam" id="PF01663">
    <property type="entry name" value="Phosphodiest"/>
    <property type="match status" value="1"/>
</dbReference>
<dbReference type="Gene3D" id="3.40.720.10">
    <property type="entry name" value="Alkaline Phosphatase, subunit A"/>
    <property type="match status" value="1"/>
</dbReference>
<protein>
    <recommendedName>
        <fullName evidence="2">Metalloenzyme domain-containing protein</fullName>
    </recommendedName>
</protein>
<sequence>MRVVLTILDAFPHSVIGSDTTPNLWRQAAEGAIASRGGESLMLSVTYSNHAAFVTGLAPTQTGHWGNWAWIDDQFVRTYDSGPQGRTIFDDCKGAGRRSVAVVGDHKLLGTMGALEADASWPPTGAPPEGTPLDPYGYPQDRAVIDAAARTDLNADFVLLHLNEPDTTMHMYGPQSDAAAAQYRRSDEAYGMLVDLLRPQWEDTVLITVSDHCQEPTDHPECVNLKAHAETVGWPVQVRNDGTGATVAALQPVPDEEFALIQSEIMGFDGIEGTVLAAPNVLLAWTEPHRMFGRGEPLTLGNHGSPRCTRQVAIVSGGHPSAQNIGAEITQHQPGTLYWAPTIRRLLDI</sequence>
<organism evidence="1">
    <name type="scientific">marine metagenome</name>
    <dbReference type="NCBI Taxonomy" id="408172"/>
    <lineage>
        <taxon>unclassified sequences</taxon>
        <taxon>metagenomes</taxon>
        <taxon>ecological metagenomes</taxon>
    </lineage>
</organism>
<evidence type="ECO:0008006" key="2">
    <source>
        <dbReference type="Google" id="ProtNLM"/>
    </source>
</evidence>